<evidence type="ECO:0000256" key="5">
    <source>
        <dbReference type="ARBA" id="ARBA00023136"/>
    </source>
</evidence>
<dbReference type="GO" id="GO:0005886">
    <property type="term" value="C:plasma membrane"/>
    <property type="evidence" value="ECO:0007669"/>
    <property type="project" value="UniProtKB-SubCell"/>
</dbReference>
<dbReference type="Proteomes" id="UP000252707">
    <property type="component" value="Unassembled WGS sequence"/>
</dbReference>
<evidence type="ECO:0000256" key="4">
    <source>
        <dbReference type="ARBA" id="ARBA00022989"/>
    </source>
</evidence>
<evidence type="ECO:0000313" key="7">
    <source>
        <dbReference type="EMBL" id="RCX32821.1"/>
    </source>
</evidence>
<comment type="caution">
    <text evidence="7">The sequence shown here is derived from an EMBL/GenBank/DDBJ whole genome shotgun (WGS) entry which is preliminary data.</text>
</comment>
<keyword evidence="3 6" id="KW-0812">Transmembrane</keyword>
<comment type="subcellular location">
    <subcellularLocation>
        <location evidence="1">Cell membrane</location>
        <topology evidence="1">Multi-pass membrane protein</topology>
    </subcellularLocation>
</comment>
<evidence type="ECO:0000256" key="1">
    <source>
        <dbReference type="ARBA" id="ARBA00004651"/>
    </source>
</evidence>
<dbReference type="RefSeq" id="WP_211314729.1">
    <property type="nucleotide sequence ID" value="NZ_QPJY01000001.1"/>
</dbReference>
<keyword evidence="2" id="KW-1003">Cell membrane</keyword>
<organism evidence="7 8">
    <name type="scientific">Thioalbus denitrificans</name>
    <dbReference type="NCBI Taxonomy" id="547122"/>
    <lineage>
        <taxon>Bacteria</taxon>
        <taxon>Pseudomonadati</taxon>
        <taxon>Pseudomonadota</taxon>
        <taxon>Gammaproteobacteria</taxon>
        <taxon>Chromatiales</taxon>
        <taxon>Ectothiorhodospiraceae</taxon>
        <taxon>Thioalbus</taxon>
    </lineage>
</organism>
<reference evidence="7 8" key="1">
    <citation type="submission" date="2018-07" db="EMBL/GenBank/DDBJ databases">
        <title>Genomic Encyclopedia of Type Strains, Phase IV (KMG-IV): sequencing the most valuable type-strain genomes for metagenomic binning, comparative biology and taxonomic classification.</title>
        <authorList>
            <person name="Goeker M."/>
        </authorList>
    </citation>
    <scope>NUCLEOTIDE SEQUENCE [LARGE SCALE GENOMIC DNA]</scope>
    <source>
        <strain evidence="7 8">DSM 26407</strain>
    </source>
</reference>
<dbReference type="Pfam" id="PF03899">
    <property type="entry name" value="ATP-synt_I"/>
    <property type="match status" value="1"/>
</dbReference>
<evidence type="ECO:0000313" key="8">
    <source>
        <dbReference type="Proteomes" id="UP000252707"/>
    </source>
</evidence>
<evidence type="ECO:0000256" key="2">
    <source>
        <dbReference type="ARBA" id="ARBA00022475"/>
    </source>
</evidence>
<evidence type="ECO:0000256" key="6">
    <source>
        <dbReference type="SAM" id="Phobius"/>
    </source>
</evidence>
<name>A0A369CGX0_9GAMM</name>
<accession>A0A369CGX0</accession>
<sequence length="134" mass="14605">MSYYVTRLQAQLRRRFFVQMILLVAVAAVAGIGWGPRAALGAAFGGGIAVVNLLLLRWHAGRADRVAGTDVGRNMRVLYRAALERFLATVILFALGLGAWTLPPLPLLIGFFVNQAVQLGAGYQNRNRGLRNVD</sequence>
<dbReference type="EMBL" id="QPJY01000001">
    <property type="protein sequence ID" value="RCX32821.1"/>
    <property type="molecule type" value="Genomic_DNA"/>
</dbReference>
<dbReference type="InterPro" id="IPR005598">
    <property type="entry name" value="ATP_synth_I"/>
</dbReference>
<keyword evidence="4 6" id="KW-1133">Transmembrane helix</keyword>
<keyword evidence="5 6" id="KW-0472">Membrane</keyword>
<feature type="transmembrane region" description="Helical" evidence="6">
    <location>
        <begin position="38"/>
        <end position="56"/>
    </location>
</feature>
<gene>
    <name evidence="7" type="ORF">DFQ59_101119</name>
</gene>
<keyword evidence="8" id="KW-1185">Reference proteome</keyword>
<feature type="transmembrane region" description="Helical" evidence="6">
    <location>
        <begin position="12"/>
        <end position="32"/>
    </location>
</feature>
<proteinExistence type="predicted"/>
<dbReference type="AlphaFoldDB" id="A0A369CGX0"/>
<feature type="transmembrane region" description="Helical" evidence="6">
    <location>
        <begin position="77"/>
        <end position="99"/>
    </location>
</feature>
<evidence type="ECO:0000256" key="3">
    <source>
        <dbReference type="ARBA" id="ARBA00022692"/>
    </source>
</evidence>
<protein>
    <submittedName>
        <fullName evidence="7">ATP synthase I subunit</fullName>
    </submittedName>
</protein>